<comment type="caution">
    <text evidence="3">The sequence shown here is derived from an EMBL/GenBank/DDBJ whole genome shotgun (WGS) entry which is preliminary data.</text>
</comment>
<dbReference type="InterPro" id="IPR001667">
    <property type="entry name" value="DDH_dom"/>
</dbReference>
<dbReference type="PANTHER" id="PTHR47618:SF1">
    <property type="entry name" value="BIFUNCTIONAL OLIGORIBONUCLEASE AND PAP PHOSPHATASE NRNA"/>
    <property type="match status" value="1"/>
</dbReference>
<evidence type="ECO:0000313" key="4">
    <source>
        <dbReference type="Proteomes" id="UP000249248"/>
    </source>
</evidence>
<dbReference type="Pfam" id="PF01368">
    <property type="entry name" value="DHH"/>
    <property type="match status" value="1"/>
</dbReference>
<accession>A0A2W1NJU4</accession>
<name>A0A2W1NJU4_9FLAO</name>
<feature type="domain" description="DHHA1" evidence="2">
    <location>
        <begin position="241"/>
        <end position="334"/>
    </location>
</feature>
<evidence type="ECO:0000259" key="1">
    <source>
        <dbReference type="Pfam" id="PF01368"/>
    </source>
</evidence>
<dbReference type="Gene3D" id="3.90.1640.10">
    <property type="entry name" value="inorganic pyrophosphatase (n-terminal core)"/>
    <property type="match status" value="1"/>
</dbReference>
<sequence length="336" mass="37466">MFESDKLSELKQLLDTPKKIVITAHKSADGDSVGSSLALYHFLKKLNHDVSICHPDKSPFFYQWLSAAEDILTLEENSAEITEKFKAAEIVFALDYNHPSRIGDLQPLFLNNNGIKVMVDHHQNPANEFFDLSFSFPKICSTCEIIYELIVHIKDQSFVDVPTGEAIYCGIMTDTGSFRFPSTTARTHRIIAELLELGVVNNKVHESVFDTNNIDKIKLNGYALSEKLTLLSNLPVAYIALSKAEQTQFKAKKGDTEGLVNKALSIQGVKMAVFFKEDTDYVKISFRSKGDTYVNKLASENFEGGGHVYAAGGKFDGSLEEAIQKLVTLLPQYVNH</sequence>
<dbReference type="OrthoDB" id="9803668at2"/>
<dbReference type="InterPro" id="IPR003156">
    <property type="entry name" value="DHHA1_dom"/>
</dbReference>
<proteinExistence type="predicted"/>
<dbReference type="SUPFAM" id="SSF64182">
    <property type="entry name" value="DHH phosphoesterases"/>
    <property type="match status" value="1"/>
</dbReference>
<dbReference type="PANTHER" id="PTHR47618">
    <property type="entry name" value="BIFUNCTIONAL OLIGORIBONUCLEASE AND PAP PHOSPHATASE NRNA"/>
    <property type="match status" value="1"/>
</dbReference>
<organism evidence="3 4">
    <name type="scientific">Putridiphycobacter roseus</name>
    <dbReference type="NCBI Taxonomy" id="2219161"/>
    <lineage>
        <taxon>Bacteria</taxon>
        <taxon>Pseudomonadati</taxon>
        <taxon>Bacteroidota</taxon>
        <taxon>Flavobacteriia</taxon>
        <taxon>Flavobacteriales</taxon>
        <taxon>Crocinitomicaceae</taxon>
        <taxon>Putridiphycobacter</taxon>
    </lineage>
</organism>
<dbReference type="Gene3D" id="3.10.310.30">
    <property type="match status" value="1"/>
</dbReference>
<dbReference type="InterPro" id="IPR051319">
    <property type="entry name" value="Oligoribo/pAp-PDE_c-di-AMP_PDE"/>
</dbReference>
<evidence type="ECO:0000313" key="3">
    <source>
        <dbReference type="EMBL" id="PZE18226.1"/>
    </source>
</evidence>
<evidence type="ECO:0000259" key="2">
    <source>
        <dbReference type="Pfam" id="PF02272"/>
    </source>
</evidence>
<dbReference type="InterPro" id="IPR038763">
    <property type="entry name" value="DHH_sf"/>
</dbReference>
<dbReference type="GO" id="GO:0003676">
    <property type="term" value="F:nucleic acid binding"/>
    <property type="evidence" value="ECO:0007669"/>
    <property type="project" value="InterPro"/>
</dbReference>
<protein>
    <submittedName>
        <fullName evidence="3">Bifunctional oligoribonuclease/PAP phosphatase NrnA</fullName>
    </submittedName>
</protein>
<dbReference type="Pfam" id="PF02272">
    <property type="entry name" value="DHHA1"/>
    <property type="match status" value="1"/>
</dbReference>
<gene>
    <name evidence="3" type="ORF">DNU06_06315</name>
</gene>
<feature type="domain" description="DDH" evidence="1">
    <location>
        <begin position="19"/>
        <end position="171"/>
    </location>
</feature>
<dbReference type="AlphaFoldDB" id="A0A2W1NJU4"/>
<keyword evidence="4" id="KW-1185">Reference proteome</keyword>
<reference evidence="3 4" key="1">
    <citation type="submission" date="2018-06" db="EMBL/GenBank/DDBJ databases">
        <title>The draft genome sequence of Crocinitomix sp. SM1701.</title>
        <authorList>
            <person name="Zhang X."/>
        </authorList>
    </citation>
    <scope>NUCLEOTIDE SEQUENCE [LARGE SCALE GENOMIC DNA]</scope>
    <source>
        <strain evidence="3 4">SM1701</strain>
    </source>
</reference>
<dbReference type="RefSeq" id="WP_111062379.1">
    <property type="nucleotide sequence ID" value="NZ_JBHUCU010000002.1"/>
</dbReference>
<dbReference type="EMBL" id="QKSB01000002">
    <property type="protein sequence ID" value="PZE18226.1"/>
    <property type="molecule type" value="Genomic_DNA"/>
</dbReference>
<dbReference type="Proteomes" id="UP000249248">
    <property type="component" value="Unassembled WGS sequence"/>
</dbReference>